<proteinExistence type="predicted"/>
<name>A0ABY7APL8_9ALTE</name>
<dbReference type="RefSeq" id="WP_268075026.1">
    <property type="nucleotide sequence ID" value="NZ_CP109965.1"/>
</dbReference>
<evidence type="ECO:0000313" key="2">
    <source>
        <dbReference type="Proteomes" id="UP001163726"/>
    </source>
</evidence>
<keyword evidence="2" id="KW-1185">Reference proteome</keyword>
<dbReference type="EMBL" id="CP109965">
    <property type="protein sequence ID" value="WAJ70677.1"/>
    <property type="molecule type" value="Genomic_DNA"/>
</dbReference>
<accession>A0ABY7APL8</accession>
<gene>
    <name evidence="1" type="ORF">OLW01_02355</name>
</gene>
<dbReference type="Proteomes" id="UP001163726">
    <property type="component" value="Chromosome"/>
</dbReference>
<dbReference type="Pfam" id="PF14907">
    <property type="entry name" value="NTP_transf_5"/>
    <property type="match status" value="1"/>
</dbReference>
<organism evidence="1 2">
    <name type="scientific">Catenovulum adriaticum</name>
    <dbReference type="NCBI Taxonomy" id="2984846"/>
    <lineage>
        <taxon>Bacteria</taxon>
        <taxon>Pseudomonadati</taxon>
        <taxon>Pseudomonadota</taxon>
        <taxon>Gammaproteobacteria</taxon>
        <taxon>Alteromonadales</taxon>
        <taxon>Alteromonadaceae</taxon>
        <taxon>Catenovulum</taxon>
    </lineage>
</organism>
<protein>
    <submittedName>
        <fullName evidence="1">Nucleotidyltransferase family protein</fullName>
    </submittedName>
</protein>
<reference evidence="1" key="1">
    <citation type="submission" date="2022-10" db="EMBL/GenBank/DDBJ databases">
        <title>Catenovulum adriacola sp. nov. isolated in the Harbour of Susak.</title>
        <authorList>
            <person name="Schoch T."/>
            <person name="Reich S.J."/>
            <person name="Stoeferle S."/>
            <person name="Flaiz M."/>
            <person name="Kazda M."/>
            <person name="Riedel C.U."/>
            <person name="Duerre P."/>
        </authorList>
    </citation>
    <scope>NUCLEOTIDE SEQUENCE</scope>
    <source>
        <strain evidence="1">TS8</strain>
    </source>
</reference>
<dbReference type="InterPro" id="IPR039498">
    <property type="entry name" value="NTP_transf_5"/>
</dbReference>
<evidence type="ECO:0000313" key="1">
    <source>
        <dbReference type="EMBL" id="WAJ70677.1"/>
    </source>
</evidence>
<sequence length="365" mass="42772">MCILIKTLKSPKSVNNFSAEEWQTLMLQAKKSNLFGRLSYLLKASDLPIPNSLQWHFDAYDKKARMQQRQVKYEFKILNETFKPFSSGYKLLKGAAYIAHDLANAQGRSFSDIDILVERKTLGAMELRLRIAGWLRTEIDDYDDKYYREWMHEIPPLFHKDRATVLDVHHNILPKTNKHHFNAEQFQYQTVEIENIGSVTTLTYLDMFIHCAVHLMTESEFHNGLRDIVDLDSLATEFSNKNTDFTTELYQRSLELGVESYVYLALRYVAGIMENPSAKKALENFKSTSTSHLWLWDFAFFNVLKPDTHDCRNYKTFIAKFLLYWRGHLNRMPLHLLVPHLFKKSYMKIKDSLDKGKSIEGQHLP</sequence>